<gene>
    <name evidence="15" type="primary">cas4</name>
    <name evidence="15" type="ORF">H8710_07325</name>
</gene>
<dbReference type="PANTHER" id="PTHR36531">
    <property type="entry name" value="CRISPR-ASSOCIATED EXONUCLEASE CAS4"/>
    <property type="match status" value="1"/>
</dbReference>
<evidence type="ECO:0000256" key="2">
    <source>
        <dbReference type="ARBA" id="ARBA00009189"/>
    </source>
</evidence>
<evidence type="ECO:0000256" key="5">
    <source>
        <dbReference type="ARBA" id="ARBA00022722"/>
    </source>
</evidence>
<keyword evidence="10 13" id="KW-0411">Iron-sulfur</keyword>
<evidence type="ECO:0000313" key="16">
    <source>
        <dbReference type="Proteomes" id="UP000610760"/>
    </source>
</evidence>
<comment type="caution">
    <text evidence="15">The sequence shown here is derived from an EMBL/GenBank/DDBJ whole genome shotgun (WGS) entry which is preliminary data.</text>
</comment>
<evidence type="ECO:0000256" key="1">
    <source>
        <dbReference type="ARBA" id="ARBA00001966"/>
    </source>
</evidence>
<evidence type="ECO:0000256" key="3">
    <source>
        <dbReference type="ARBA" id="ARBA00012768"/>
    </source>
</evidence>
<dbReference type="EMBL" id="JACRSV010000002">
    <property type="protein sequence ID" value="MBC8559875.1"/>
    <property type="molecule type" value="Genomic_DNA"/>
</dbReference>
<keyword evidence="7 13" id="KW-0378">Hydrolase</keyword>
<evidence type="ECO:0000256" key="12">
    <source>
        <dbReference type="ARBA" id="ARBA00023211"/>
    </source>
</evidence>
<dbReference type="InterPro" id="IPR022765">
    <property type="entry name" value="Dna2/Cas4_DUF83"/>
</dbReference>
<dbReference type="InterPro" id="IPR013343">
    <property type="entry name" value="CRISPR-assoc_prot_Cas4"/>
</dbReference>
<dbReference type="PANTHER" id="PTHR36531:SF6">
    <property type="entry name" value="DNA REPLICATION ATP-DEPENDENT HELICASE_NUCLEASE DNA2"/>
    <property type="match status" value="1"/>
</dbReference>
<evidence type="ECO:0000259" key="14">
    <source>
        <dbReference type="Pfam" id="PF01930"/>
    </source>
</evidence>
<dbReference type="GO" id="GO:0046872">
    <property type="term" value="F:metal ion binding"/>
    <property type="evidence" value="ECO:0007669"/>
    <property type="project" value="UniProtKB-KW"/>
</dbReference>
<evidence type="ECO:0000256" key="11">
    <source>
        <dbReference type="ARBA" id="ARBA00023118"/>
    </source>
</evidence>
<dbReference type="InterPro" id="IPR051827">
    <property type="entry name" value="Cas4_exonuclease"/>
</dbReference>
<accession>A0A926I6G5</accession>
<comment type="cofactor">
    <cofactor evidence="1">
        <name>[4Fe-4S] cluster</name>
        <dbReference type="ChEBI" id="CHEBI:49883"/>
    </cofactor>
</comment>
<dbReference type="GO" id="GO:0004527">
    <property type="term" value="F:exonuclease activity"/>
    <property type="evidence" value="ECO:0007669"/>
    <property type="project" value="UniProtKB-KW"/>
</dbReference>
<comment type="cofactor">
    <cofactor evidence="13">
        <name>iron-sulfur cluster</name>
        <dbReference type="ChEBI" id="CHEBI:30408"/>
    </cofactor>
</comment>
<keyword evidence="9 13" id="KW-0408">Iron</keyword>
<feature type="domain" description="DUF83" evidence="14">
    <location>
        <begin position="11"/>
        <end position="197"/>
    </location>
</feature>
<proteinExistence type="inferred from homology"/>
<evidence type="ECO:0000256" key="9">
    <source>
        <dbReference type="ARBA" id="ARBA00023004"/>
    </source>
</evidence>
<keyword evidence="16" id="KW-1185">Reference proteome</keyword>
<evidence type="ECO:0000256" key="4">
    <source>
        <dbReference type="ARBA" id="ARBA00020049"/>
    </source>
</evidence>
<evidence type="ECO:0000256" key="6">
    <source>
        <dbReference type="ARBA" id="ARBA00022723"/>
    </source>
</evidence>
<dbReference type="Gene3D" id="3.90.320.10">
    <property type="match status" value="1"/>
</dbReference>
<name>A0A926I6G5_9FIRM</name>
<sequence length="220" mass="25576">MENEEEKLPLSYISQYGYCPRRAALLMNQQLWQENEYTAEGRAQHQRVHDGRVEHRGDQLKLYEFSVWSNELMLSGKCDCVEAVKQPDGASLPEQEGRFRLFPIEYKHGRMRHEPEYEMQLCAQAICLEEMYGVSIPEGALFFIDVHQRLAVSFSEDLRRRTRQTAEALWLCFREKALPPAKESPKCKKCSLREPCMPGLSRSAREYCRGLLDELKEGAP</sequence>
<keyword evidence="8 13" id="KW-0269">Exonuclease</keyword>
<keyword evidence="6 13" id="KW-0479">Metal-binding</keyword>
<dbReference type="EC" id="3.1.12.1" evidence="3 13"/>
<dbReference type="GO" id="GO:0051536">
    <property type="term" value="F:iron-sulfur cluster binding"/>
    <property type="evidence" value="ECO:0007669"/>
    <property type="project" value="UniProtKB-KW"/>
</dbReference>
<dbReference type="NCBIfam" id="TIGR00372">
    <property type="entry name" value="cas4"/>
    <property type="match status" value="1"/>
</dbReference>
<keyword evidence="12 13" id="KW-0464">Manganese</keyword>
<evidence type="ECO:0000256" key="7">
    <source>
        <dbReference type="ARBA" id="ARBA00022801"/>
    </source>
</evidence>
<dbReference type="InterPro" id="IPR011604">
    <property type="entry name" value="PDDEXK-like_dom_sf"/>
</dbReference>
<dbReference type="Pfam" id="PF01930">
    <property type="entry name" value="Cas_Cas4"/>
    <property type="match status" value="1"/>
</dbReference>
<evidence type="ECO:0000256" key="8">
    <source>
        <dbReference type="ARBA" id="ARBA00022839"/>
    </source>
</evidence>
<comment type="similarity">
    <text evidence="2 13">Belongs to the CRISPR-associated exonuclease Cas4 family.</text>
</comment>
<dbReference type="AlphaFoldDB" id="A0A926I6G5"/>
<protein>
    <recommendedName>
        <fullName evidence="4 13">CRISPR-associated exonuclease Cas4</fullName>
        <ecNumber evidence="3 13">3.1.12.1</ecNumber>
    </recommendedName>
</protein>
<dbReference type="Proteomes" id="UP000610760">
    <property type="component" value="Unassembled WGS sequence"/>
</dbReference>
<comment type="function">
    <text evidence="13">CRISPR (clustered regularly interspaced short palindromic repeat) is an adaptive immune system that provides protection against mobile genetic elements (viruses, transposable elements and conjugative plasmids). CRISPR clusters contain sequences complementary to antecedent mobile elements and target invading nucleic acids. CRISPR clusters are transcribed and processed into CRISPR RNA (crRNA).</text>
</comment>
<organism evidence="15 16">
    <name type="scientific">Fumia xinanensis</name>
    <dbReference type="NCBI Taxonomy" id="2763659"/>
    <lineage>
        <taxon>Bacteria</taxon>
        <taxon>Bacillati</taxon>
        <taxon>Bacillota</taxon>
        <taxon>Clostridia</taxon>
        <taxon>Eubacteriales</taxon>
        <taxon>Oscillospiraceae</taxon>
        <taxon>Fumia</taxon>
    </lineage>
</organism>
<reference evidence="15" key="1">
    <citation type="submission" date="2020-08" db="EMBL/GenBank/DDBJ databases">
        <title>Genome public.</title>
        <authorList>
            <person name="Liu C."/>
            <person name="Sun Q."/>
        </authorList>
    </citation>
    <scope>NUCLEOTIDE SEQUENCE</scope>
    <source>
        <strain evidence="15">NSJ-33</strain>
    </source>
</reference>
<keyword evidence="11 13" id="KW-0051">Antiviral defense</keyword>
<evidence type="ECO:0000256" key="13">
    <source>
        <dbReference type="RuleBase" id="RU365022"/>
    </source>
</evidence>
<evidence type="ECO:0000256" key="10">
    <source>
        <dbReference type="ARBA" id="ARBA00023014"/>
    </source>
</evidence>
<dbReference type="GO" id="GO:0051607">
    <property type="term" value="P:defense response to virus"/>
    <property type="evidence" value="ECO:0007669"/>
    <property type="project" value="UniProtKB-KW"/>
</dbReference>
<comment type="cofactor">
    <cofactor evidence="13">
        <name>Mg(2+)</name>
        <dbReference type="ChEBI" id="CHEBI:18420"/>
    </cofactor>
    <cofactor evidence="13">
        <name>Mn(2+)</name>
        <dbReference type="ChEBI" id="CHEBI:29035"/>
    </cofactor>
    <text evidence="13">Mg(2+) or Mn(2+) required for ssDNA cleavage activity.</text>
</comment>
<dbReference type="RefSeq" id="WP_249294857.1">
    <property type="nucleotide sequence ID" value="NZ_JACRSV010000002.1"/>
</dbReference>
<keyword evidence="5 13" id="KW-0540">Nuclease</keyword>
<evidence type="ECO:0000313" key="15">
    <source>
        <dbReference type="EMBL" id="MBC8559875.1"/>
    </source>
</evidence>